<reference evidence="3" key="1">
    <citation type="journal article" date="2019" name="Int. J. Syst. Evol. Microbiol.">
        <title>The Global Catalogue of Microorganisms (GCM) 10K type strain sequencing project: providing services to taxonomists for standard genome sequencing and annotation.</title>
        <authorList>
            <consortium name="The Broad Institute Genomics Platform"/>
            <consortium name="The Broad Institute Genome Sequencing Center for Infectious Disease"/>
            <person name="Wu L."/>
            <person name="Ma J."/>
        </authorList>
    </citation>
    <scope>NUCLEOTIDE SEQUENCE [LARGE SCALE GENOMIC DNA]</scope>
    <source>
        <strain evidence="3">KCTC 52141</strain>
    </source>
</reference>
<comment type="caution">
    <text evidence="2">The sequence shown here is derived from an EMBL/GenBank/DDBJ whole genome shotgun (WGS) entry which is preliminary data.</text>
</comment>
<sequence>MTQRYPQMAWQGLLVCLLTFAAVAHGQPTAVDDTEALKQQVLELNRDLLILEEELLYPANSQVAVYLSLDVGEYFALDAVKVKVDDEFVASELYTPKQVDALLRGGIQKLYLGNVNSGTHEISAFFTGIGPQGQPYKRAASVTVDKTTAPLVLELRIVDSTRKLQPVFDIKQWEL</sequence>
<dbReference type="RefSeq" id="WP_339616807.1">
    <property type="nucleotide sequence ID" value="NZ_AP031500.1"/>
</dbReference>
<dbReference type="EMBL" id="JBHRTL010000004">
    <property type="protein sequence ID" value="MFC3154312.1"/>
    <property type="molecule type" value="Genomic_DNA"/>
</dbReference>
<evidence type="ECO:0000313" key="2">
    <source>
        <dbReference type="EMBL" id="MFC3154312.1"/>
    </source>
</evidence>
<gene>
    <name evidence="2" type="ORF">ACFOEB_03785</name>
</gene>
<proteinExistence type="predicted"/>
<organism evidence="2 3">
    <name type="scientific">Gilvimarinus japonicus</name>
    <dbReference type="NCBI Taxonomy" id="1796469"/>
    <lineage>
        <taxon>Bacteria</taxon>
        <taxon>Pseudomonadati</taxon>
        <taxon>Pseudomonadota</taxon>
        <taxon>Gammaproteobacteria</taxon>
        <taxon>Cellvibrionales</taxon>
        <taxon>Cellvibrionaceae</taxon>
        <taxon>Gilvimarinus</taxon>
    </lineage>
</organism>
<protein>
    <submittedName>
        <fullName evidence="2">AraC family transcriptional regulator</fullName>
    </submittedName>
</protein>
<feature type="chain" id="PRO_5046162733" evidence="1">
    <location>
        <begin position="27"/>
        <end position="175"/>
    </location>
</feature>
<evidence type="ECO:0000313" key="3">
    <source>
        <dbReference type="Proteomes" id="UP001595548"/>
    </source>
</evidence>
<keyword evidence="3" id="KW-1185">Reference proteome</keyword>
<accession>A0ABV7HRS7</accession>
<keyword evidence="1" id="KW-0732">Signal</keyword>
<feature type="signal peptide" evidence="1">
    <location>
        <begin position="1"/>
        <end position="26"/>
    </location>
</feature>
<dbReference type="Proteomes" id="UP001595548">
    <property type="component" value="Unassembled WGS sequence"/>
</dbReference>
<evidence type="ECO:0000256" key="1">
    <source>
        <dbReference type="SAM" id="SignalP"/>
    </source>
</evidence>
<name>A0ABV7HRS7_9GAMM</name>